<keyword evidence="18 19" id="KW-0472">Membrane</keyword>
<evidence type="ECO:0000256" key="7">
    <source>
        <dbReference type="ARBA" id="ARBA00022617"/>
    </source>
</evidence>
<dbReference type="InterPro" id="IPR038414">
    <property type="entry name" value="CcoP_N_sf"/>
</dbReference>
<evidence type="ECO:0000256" key="13">
    <source>
        <dbReference type="ARBA" id="ARBA00022982"/>
    </source>
</evidence>
<keyword evidence="13 19" id="KW-0249">Electron transport</keyword>
<evidence type="ECO:0000256" key="17">
    <source>
        <dbReference type="ARBA" id="ARBA00023065"/>
    </source>
</evidence>
<evidence type="ECO:0000313" key="22">
    <source>
        <dbReference type="EMBL" id="MBF8178838.1"/>
    </source>
</evidence>
<comment type="subcellular location">
    <subcellularLocation>
        <location evidence="1 19">Cell inner membrane</location>
    </subcellularLocation>
</comment>
<evidence type="ECO:0000259" key="21">
    <source>
        <dbReference type="PROSITE" id="PS51007"/>
    </source>
</evidence>
<evidence type="ECO:0000256" key="16">
    <source>
        <dbReference type="ARBA" id="ARBA00023004"/>
    </source>
</evidence>
<keyword evidence="7 19" id="KW-0349">Heme</keyword>
<feature type="domain" description="Cytochrome c" evidence="21">
    <location>
        <begin position="135"/>
        <end position="215"/>
    </location>
</feature>
<evidence type="ECO:0000256" key="3">
    <source>
        <dbReference type="ARBA" id="ARBA00006113"/>
    </source>
</evidence>
<dbReference type="SUPFAM" id="SSF46626">
    <property type="entry name" value="Cytochrome c"/>
    <property type="match status" value="2"/>
</dbReference>
<evidence type="ECO:0000256" key="1">
    <source>
        <dbReference type="ARBA" id="ARBA00004533"/>
    </source>
</evidence>
<keyword evidence="5 19" id="KW-1003">Cell membrane</keyword>
<dbReference type="Pfam" id="PF13442">
    <property type="entry name" value="Cytochrome_CBB3"/>
    <property type="match status" value="2"/>
</dbReference>
<evidence type="ECO:0000313" key="23">
    <source>
        <dbReference type="Proteomes" id="UP000657372"/>
    </source>
</evidence>
<keyword evidence="4 19" id="KW-0813">Transport</keyword>
<evidence type="ECO:0000256" key="8">
    <source>
        <dbReference type="ARBA" id="ARBA00022660"/>
    </source>
</evidence>
<accession>A0ABS0EVG0</accession>
<evidence type="ECO:0000256" key="9">
    <source>
        <dbReference type="ARBA" id="ARBA00022692"/>
    </source>
</evidence>
<keyword evidence="12 19" id="KW-0375">Hydrogen ion transport</keyword>
<dbReference type="PIRSF" id="PIRSF000006">
    <property type="entry name" value="Cbb3-Cox_fixP"/>
    <property type="match status" value="1"/>
</dbReference>
<dbReference type="InterPro" id="IPR032858">
    <property type="entry name" value="CcoP_N"/>
</dbReference>
<keyword evidence="23" id="KW-1185">Reference proteome</keyword>
<dbReference type="Proteomes" id="UP000657372">
    <property type="component" value="Unassembled WGS sequence"/>
</dbReference>
<evidence type="ECO:0000256" key="15">
    <source>
        <dbReference type="ARBA" id="ARBA00023002"/>
    </source>
</evidence>
<reference evidence="22 23" key="1">
    <citation type="submission" date="2020-11" db="EMBL/GenBank/DDBJ databases">
        <title>WGS of Herminiimonas contaminans strain Marseille-Q4544 isolated from planarians Schmidtea mediterranea.</title>
        <authorList>
            <person name="Kangale L."/>
        </authorList>
    </citation>
    <scope>NUCLEOTIDE SEQUENCE [LARGE SCALE GENOMIC DNA]</scope>
    <source>
        <strain evidence="22 23">Marseille-Q4544</strain>
    </source>
</reference>
<evidence type="ECO:0000256" key="20">
    <source>
        <dbReference type="SAM" id="Phobius"/>
    </source>
</evidence>
<dbReference type="InterPro" id="IPR009056">
    <property type="entry name" value="Cyt_c-like_dom"/>
</dbReference>
<keyword evidence="14 20" id="KW-1133">Transmembrane helix</keyword>
<protein>
    <recommendedName>
        <fullName evidence="19">Cbb3-type cytochrome c oxidase subunit</fullName>
    </recommendedName>
</protein>
<proteinExistence type="inferred from homology"/>
<evidence type="ECO:0000256" key="4">
    <source>
        <dbReference type="ARBA" id="ARBA00022448"/>
    </source>
</evidence>
<evidence type="ECO:0000256" key="14">
    <source>
        <dbReference type="ARBA" id="ARBA00022989"/>
    </source>
</evidence>
<dbReference type="Pfam" id="PF14715">
    <property type="entry name" value="FixP_N"/>
    <property type="match status" value="1"/>
</dbReference>
<dbReference type="PANTHER" id="PTHR33751:SF1">
    <property type="entry name" value="CBB3-TYPE CYTOCHROME C OXIDASE SUBUNIT FIXP"/>
    <property type="match status" value="1"/>
</dbReference>
<keyword evidence="10 19" id="KW-0479">Metal-binding</keyword>
<dbReference type="PROSITE" id="PS51007">
    <property type="entry name" value="CYTC"/>
    <property type="match status" value="2"/>
</dbReference>
<comment type="function">
    <text evidence="19">C-type cytochrome. Part of the cbb3-type cytochrome c oxidase complex.</text>
</comment>
<feature type="transmembrane region" description="Helical" evidence="20">
    <location>
        <begin position="67"/>
        <end position="89"/>
    </location>
</feature>
<evidence type="ECO:0000256" key="12">
    <source>
        <dbReference type="ARBA" id="ARBA00022781"/>
    </source>
</evidence>
<evidence type="ECO:0000256" key="6">
    <source>
        <dbReference type="ARBA" id="ARBA00022519"/>
    </source>
</evidence>
<comment type="cofactor">
    <cofactor evidence="19">
        <name>heme c</name>
        <dbReference type="ChEBI" id="CHEBI:61717"/>
    </cofactor>
    <text evidence="19">Binds 2 heme C groups per subunit.</text>
</comment>
<keyword evidence="16 19" id="KW-0408">Iron</keyword>
<comment type="subunit">
    <text evidence="19">Component of the cbb3-type cytochrome c oxidase.</text>
</comment>
<name>A0ABS0EVG0_9BURK</name>
<keyword evidence="15 19" id="KW-0560">Oxidoreductase</keyword>
<evidence type="ECO:0000256" key="5">
    <source>
        <dbReference type="ARBA" id="ARBA00022475"/>
    </source>
</evidence>
<evidence type="ECO:0000256" key="10">
    <source>
        <dbReference type="ARBA" id="ARBA00022723"/>
    </source>
</evidence>
<dbReference type="InterPro" id="IPR050597">
    <property type="entry name" value="Cytochrome_c_Oxidase_Subunit"/>
</dbReference>
<gene>
    <name evidence="22" type="primary">ccoP</name>
    <name evidence="22" type="ORF">IXC47_14205</name>
</gene>
<evidence type="ECO:0000256" key="2">
    <source>
        <dbReference type="ARBA" id="ARBA00004673"/>
    </source>
</evidence>
<comment type="pathway">
    <text evidence="2 19">Energy metabolism; oxidative phosphorylation.</text>
</comment>
<organism evidence="22 23">
    <name type="scientific">Herminiimonas contaminans</name>
    <dbReference type="NCBI Taxonomy" id="1111140"/>
    <lineage>
        <taxon>Bacteria</taxon>
        <taxon>Pseudomonadati</taxon>
        <taxon>Pseudomonadota</taxon>
        <taxon>Betaproteobacteria</taxon>
        <taxon>Burkholderiales</taxon>
        <taxon>Oxalobacteraceae</taxon>
        <taxon>Herminiimonas</taxon>
    </lineage>
</organism>
<feature type="domain" description="Cytochrome c" evidence="21">
    <location>
        <begin position="222"/>
        <end position="303"/>
    </location>
</feature>
<feature type="transmembrane region" description="Helical" evidence="20">
    <location>
        <begin position="12"/>
        <end position="30"/>
    </location>
</feature>
<dbReference type="InterPro" id="IPR036909">
    <property type="entry name" value="Cyt_c-like_dom_sf"/>
</dbReference>
<keyword evidence="17 19" id="KW-0406">Ion transport</keyword>
<dbReference type="RefSeq" id="WP_195876039.1">
    <property type="nucleotide sequence ID" value="NZ_JADOEL010000012.1"/>
</dbReference>
<evidence type="ECO:0000256" key="18">
    <source>
        <dbReference type="ARBA" id="ARBA00023136"/>
    </source>
</evidence>
<comment type="similarity">
    <text evidence="3 19">Belongs to the CcoP / FixP family.</text>
</comment>
<sequence length="314" mass="34415">MADFTNGFWDLYISVLTLLGIFGCGILLWSQSKVKVKIDKETGRAAETTGHVWDENLTELNTPMPRWWMWLFYLTIAFSLAYLVLFPGLGSYAGKLGWKSTGAYETELKKADAEYGPLFAKYQQQDLKEVAADPQAQAIGERLFLNYCAQCHGSDARGNKGFPNLTDRDWLYGGEPETIKTTILHGRHGVMPPMAAALGSDKDVENVAHYVLSLSGSTADPIKVVFGKPKFMAACAACHGADGKGNQALGAPNLSDKVWLYGGGVNTIMETIRKGRDNNMPPFEDFLGDAKIQVLAAYVWSLSNAEKKEAAAKQ</sequence>
<evidence type="ECO:0000256" key="11">
    <source>
        <dbReference type="ARBA" id="ARBA00022737"/>
    </source>
</evidence>
<keyword evidence="9 20" id="KW-0812">Transmembrane</keyword>
<keyword evidence="6 19" id="KW-0997">Cell inner membrane</keyword>
<dbReference type="PANTHER" id="PTHR33751">
    <property type="entry name" value="CBB3-TYPE CYTOCHROME C OXIDASE SUBUNIT FIXP"/>
    <property type="match status" value="1"/>
</dbReference>
<evidence type="ECO:0000256" key="19">
    <source>
        <dbReference type="PIRNR" id="PIRNR000006"/>
    </source>
</evidence>
<keyword evidence="8 19" id="KW-0679">Respiratory chain</keyword>
<dbReference type="EMBL" id="JADOEL010000012">
    <property type="protein sequence ID" value="MBF8178838.1"/>
    <property type="molecule type" value="Genomic_DNA"/>
</dbReference>
<dbReference type="Gene3D" id="6.10.280.130">
    <property type="match status" value="1"/>
</dbReference>
<comment type="caution">
    <text evidence="22">The sequence shown here is derived from an EMBL/GenBank/DDBJ whole genome shotgun (WGS) entry which is preliminary data.</text>
</comment>
<keyword evidence="11" id="KW-0677">Repeat</keyword>
<dbReference type="NCBIfam" id="TIGR00782">
    <property type="entry name" value="ccoP"/>
    <property type="match status" value="1"/>
</dbReference>
<dbReference type="Gene3D" id="1.10.760.10">
    <property type="entry name" value="Cytochrome c-like domain"/>
    <property type="match status" value="2"/>
</dbReference>
<dbReference type="InterPro" id="IPR004678">
    <property type="entry name" value="Cyt_c_oxidase_cbb3_su3"/>
</dbReference>